<keyword evidence="8" id="KW-1185">Reference proteome</keyword>
<name>A0AAV7KBD2_9METZ</name>
<reference evidence="7 8" key="1">
    <citation type="journal article" date="2023" name="BMC Biol.">
        <title>The compact genome of the sponge Oopsacas minuta (Hexactinellida) is lacking key metazoan core genes.</title>
        <authorList>
            <person name="Santini S."/>
            <person name="Schenkelaars Q."/>
            <person name="Jourda C."/>
            <person name="Duchesne M."/>
            <person name="Belahbib H."/>
            <person name="Rocher C."/>
            <person name="Selva M."/>
            <person name="Riesgo A."/>
            <person name="Vervoort M."/>
            <person name="Leys S.P."/>
            <person name="Kodjabachian L."/>
            <person name="Le Bivic A."/>
            <person name="Borchiellini C."/>
            <person name="Claverie J.M."/>
            <person name="Renard E."/>
        </authorList>
    </citation>
    <scope>NUCLEOTIDE SEQUENCE [LARGE SCALE GENOMIC DNA]</scope>
    <source>
        <strain evidence="7">SPO-2</strain>
    </source>
</reference>
<dbReference type="GO" id="GO:0005762">
    <property type="term" value="C:mitochondrial large ribosomal subunit"/>
    <property type="evidence" value="ECO:0007669"/>
    <property type="project" value="TreeGrafter"/>
</dbReference>
<evidence type="ECO:0000256" key="4">
    <source>
        <dbReference type="ARBA" id="ARBA00023128"/>
    </source>
</evidence>
<keyword evidence="4" id="KW-0496">Mitochondrion</keyword>
<organism evidence="7 8">
    <name type="scientific">Oopsacas minuta</name>
    <dbReference type="NCBI Taxonomy" id="111878"/>
    <lineage>
        <taxon>Eukaryota</taxon>
        <taxon>Metazoa</taxon>
        <taxon>Porifera</taxon>
        <taxon>Hexactinellida</taxon>
        <taxon>Hexasterophora</taxon>
        <taxon>Lyssacinosida</taxon>
        <taxon>Leucopsacidae</taxon>
        <taxon>Oopsacas</taxon>
    </lineage>
</organism>
<gene>
    <name evidence="7" type="ORF">LOD99_15254</name>
</gene>
<evidence type="ECO:0000313" key="8">
    <source>
        <dbReference type="Proteomes" id="UP001165289"/>
    </source>
</evidence>
<dbReference type="Gene3D" id="3.40.30.10">
    <property type="entry name" value="Glutaredoxin"/>
    <property type="match status" value="1"/>
</dbReference>
<comment type="caution">
    <text evidence="7">The sequence shown here is derived from an EMBL/GenBank/DDBJ whole genome shotgun (WGS) entry which is preliminary data.</text>
</comment>
<evidence type="ECO:0000256" key="3">
    <source>
        <dbReference type="ARBA" id="ARBA00022980"/>
    </source>
</evidence>
<dbReference type="PANTHER" id="PTHR28236">
    <property type="entry name" value="54S RIBOSOMAL PROTEIN L44, MITOCHONDRIAL"/>
    <property type="match status" value="1"/>
</dbReference>
<evidence type="ECO:0000313" key="7">
    <source>
        <dbReference type="EMBL" id="KAI6658454.1"/>
    </source>
</evidence>
<evidence type="ECO:0000256" key="5">
    <source>
        <dbReference type="ARBA" id="ARBA00023274"/>
    </source>
</evidence>
<proteinExistence type="inferred from homology"/>
<dbReference type="InterPro" id="IPR042776">
    <property type="entry name" value="Ribosomal_mL53_fung"/>
</dbReference>
<comment type="subcellular location">
    <subcellularLocation>
        <location evidence="1">Mitochondrion</location>
    </subcellularLocation>
</comment>
<dbReference type="Proteomes" id="UP001165289">
    <property type="component" value="Unassembled WGS sequence"/>
</dbReference>
<dbReference type="PANTHER" id="PTHR28236:SF1">
    <property type="entry name" value="LARGE RIBOSOMAL SUBUNIT PROTEIN ML53"/>
    <property type="match status" value="1"/>
</dbReference>
<evidence type="ECO:0000256" key="2">
    <source>
        <dbReference type="ARBA" id="ARBA00005557"/>
    </source>
</evidence>
<dbReference type="GO" id="GO:0003735">
    <property type="term" value="F:structural constituent of ribosome"/>
    <property type="evidence" value="ECO:0007669"/>
    <property type="project" value="TreeGrafter"/>
</dbReference>
<keyword evidence="5" id="KW-0687">Ribonucleoprotein</keyword>
<dbReference type="InterPro" id="IPR019716">
    <property type="entry name" value="Ribosomal_mL53"/>
</dbReference>
<protein>
    <recommendedName>
        <fullName evidence="6">Large ribosomal subunit protein mL53</fullName>
    </recommendedName>
</protein>
<dbReference type="AlphaFoldDB" id="A0AAV7KBD2"/>
<accession>A0AAV7KBD2</accession>
<evidence type="ECO:0000256" key="6">
    <source>
        <dbReference type="ARBA" id="ARBA00035180"/>
    </source>
</evidence>
<comment type="similarity">
    <text evidence="2">Belongs to the mitochondrion-specific ribosomal protein mL53 family.</text>
</comment>
<dbReference type="Pfam" id="PF10780">
    <property type="entry name" value="MRP_L53"/>
    <property type="match status" value="1"/>
</dbReference>
<evidence type="ECO:0000256" key="1">
    <source>
        <dbReference type="ARBA" id="ARBA00004173"/>
    </source>
</evidence>
<keyword evidence="3 7" id="KW-0689">Ribosomal protein</keyword>
<dbReference type="EMBL" id="JAKMXF010000088">
    <property type="protein sequence ID" value="KAI6658454.1"/>
    <property type="molecule type" value="Genomic_DNA"/>
</dbReference>
<sequence>MPLGKIVSNPKLASLEYITRIMILFSPFSATSQNARMLITMLQTRSLRRTNTRAILQIIVKQDFSVPSIEVEYSDKSKWVFSPHKFSIISLIKRFEERRNRIANLQKV</sequence>